<dbReference type="InterPro" id="IPR008929">
    <property type="entry name" value="Chondroitin_lyas"/>
</dbReference>
<feature type="chain" id="PRO_5046800867" evidence="5">
    <location>
        <begin position="24"/>
        <end position="777"/>
    </location>
</feature>
<keyword evidence="2 5" id="KW-0732">Signal</keyword>
<dbReference type="EMBL" id="CP106679">
    <property type="protein sequence ID" value="UXP32620.1"/>
    <property type="molecule type" value="Genomic_DNA"/>
</dbReference>
<dbReference type="InterPro" id="IPR012480">
    <property type="entry name" value="Hepar_II_III_C"/>
</dbReference>
<comment type="subcellular location">
    <subcellularLocation>
        <location evidence="1">Periplasm</location>
    </subcellularLocation>
</comment>
<keyword evidence="3" id="KW-0574">Periplasm</keyword>
<name>A0ABY6CRF7_9BACT</name>
<proteinExistence type="predicted"/>
<evidence type="ECO:0000256" key="3">
    <source>
        <dbReference type="ARBA" id="ARBA00022764"/>
    </source>
</evidence>
<evidence type="ECO:0000256" key="4">
    <source>
        <dbReference type="ARBA" id="ARBA00023239"/>
    </source>
</evidence>
<evidence type="ECO:0000256" key="1">
    <source>
        <dbReference type="ARBA" id="ARBA00004418"/>
    </source>
</evidence>
<dbReference type="RefSeq" id="WP_262310055.1">
    <property type="nucleotide sequence ID" value="NZ_CP106679.1"/>
</dbReference>
<dbReference type="Gene3D" id="1.50.10.100">
    <property type="entry name" value="Chondroitin AC/alginate lyase"/>
    <property type="match status" value="1"/>
</dbReference>
<dbReference type="PANTHER" id="PTHR39210">
    <property type="entry name" value="HEPARIN-SULFATE LYASE"/>
    <property type="match status" value="1"/>
</dbReference>
<feature type="domain" description="Heparinase II/III-like C-terminal" evidence="6">
    <location>
        <begin position="369"/>
        <end position="531"/>
    </location>
</feature>
<evidence type="ECO:0000313" key="8">
    <source>
        <dbReference type="Proteomes" id="UP001065174"/>
    </source>
</evidence>
<dbReference type="PANTHER" id="PTHR39210:SF1">
    <property type="entry name" value="HEPARIN-SULFATE LYASE"/>
    <property type="match status" value="1"/>
</dbReference>
<dbReference type="Proteomes" id="UP001065174">
    <property type="component" value="Chromosome"/>
</dbReference>
<reference evidence="7" key="1">
    <citation type="submission" date="2022-09" db="EMBL/GenBank/DDBJ databases">
        <title>Comparative genomics and taxonomic characterization of three novel marine species of genus Reichenbachiella exhibiting antioxidant and polysaccharide degradation activities.</title>
        <authorList>
            <person name="Muhammad N."/>
            <person name="Lee Y.-J."/>
            <person name="Ko J."/>
            <person name="Kim S.-G."/>
        </authorList>
    </citation>
    <scope>NUCLEOTIDE SEQUENCE</scope>
    <source>
        <strain evidence="7">BKB1-1</strain>
    </source>
</reference>
<dbReference type="Pfam" id="PF07940">
    <property type="entry name" value="Hepar_II_III_C"/>
    <property type="match status" value="1"/>
</dbReference>
<sequence length="777" mass="88409">MYKFKILSLFVILLGSVCSTSIAQDRNYLLYTDDNITRLKSQIKSDPAIKELWNDQLKQAKTLVKSNKGGAADCLLLGLAYRMTGEEQYAKSIKRILEDYTSKETWEGNELLSRTPSWQGGLKTSHTSFYIAVGYDCIYTFLTPDERHKIATDFVRVGIDPARQDWLLVDTNFHTFDTMGHNWWSACVYMAGVGALAVRDEIPEATQWAQEIAATATEWVTYSGSILQNKPSTFDREGGFYESVNYANYGISQYLLFRLAFQEVWPDQPQVELPVLDKIADFFIHASYYVQDNKVQSVPFGDSGMEITGLGSVTLLWNLGFQKDRYAWYINQVNNSGNDREYLRLNSPEGLILHPDLPVLPSDYVPDLPTSILFADMGWATMRSSWEDNATLLAVKSGFTWNHTHADAGSFVVFHNGKYIIAESGKSSYGNPLYSEYYCQSEAHNVVLFDGKGQNKRDPYYGVVNPASLHYLVEGQNFKYVMANATGPYAQILARNYRHFVWVGDVILVIDDLLAHEPGQFEWLLHYNGESKRKGMDLIVKDEQSEVLVRPLYPETFPVGGLPHDFPEQMRLTEKLGYKDHQPDEREPYWSITPAEKTDRIKFISAIVLKSDKNKEQLPVIERFEGKDFIGVSITQNGETTQLYFNLLADGRLKHRNSVNQMNGWETDAYLTVMKFQEGADDTKVDNVSELFIGHGSYLRREGQVLIHALSKYTALVEGFGKQPNVVFHGQDKTTFRLHMNQEASSLQINKKVVSGDYDDVQKMLKIVYSSDTNESE</sequence>
<organism evidence="7 8">
    <name type="scientific">Reichenbachiella agarivorans</name>
    <dbReference type="NCBI Taxonomy" id="2979464"/>
    <lineage>
        <taxon>Bacteria</taxon>
        <taxon>Pseudomonadati</taxon>
        <taxon>Bacteroidota</taxon>
        <taxon>Cytophagia</taxon>
        <taxon>Cytophagales</taxon>
        <taxon>Reichenbachiellaceae</taxon>
        <taxon>Reichenbachiella</taxon>
    </lineage>
</organism>
<dbReference type="SUPFAM" id="SSF48230">
    <property type="entry name" value="Chondroitin AC/alginate lyase"/>
    <property type="match status" value="1"/>
</dbReference>
<evidence type="ECO:0000256" key="5">
    <source>
        <dbReference type="SAM" id="SignalP"/>
    </source>
</evidence>
<dbReference type="Gene3D" id="2.70.98.70">
    <property type="match status" value="1"/>
</dbReference>
<gene>
    <name evidence="7" type="ORF">N6H18_01375</name>
</gene>
<evidence type="ECO:0000313" key="7">
    <source>
        <dbReference type="EMBL" id="UXP32620.1"/>
    </source>
</evidence>
<protein>
    <submittedName>
        <fullName evidence="7">Heparinase II/III-family protein</fullName>
    </submittedName>
</protein>
<feature type="signal peptide" evidence="5">
    <location>
        <begin position="1"/>
        <end position="23"/>
    </location>
</feature>
<evidence type="ECO:0000259" key="6">
    <source>
        <dbReference type="Pfam" id="PF07940"/>
    </source>
</evidence>
<accession>A0ABY6CRF7</accession>
<keyword evidence="4" id="KW-0456">Lyase</keyword>
<evidence type="ECO:0000256" key="2">
    <source>
        <dbReference type="ARBA" id="ARBA00022729"/>
    </source>
</evidence>
<keyword evidence="8" id="KW-1185">Reference proteome</keyword>